<protein>
    <submittedName>
        <fullName evidence="1">Uncharacterized protein</fullName>
    </submittedName>
</protein>
<name>A0A975BG66_9BACT</name>
<proteinExistence type="predicted"/>
<keyword evidence="2" id="KW-1185">Reference proteome</keyword>
<evidence type="ECO:0000313" key="2">
    <source>
        <dbReference type="Proteomes" id="UP000663722"/>
    </source>
</evidence>
<dbReference type="KEGG" id="dmm:dnm_008270"/>
<accession>A0A975BG66</accession>
<evidence type="ECO:0000313" key="1">
    <source>
        <dbReference type="EMBL" id="QTA84826.1"/>
    </source>
</evidence>
<reference evidence="1" key="1">
    <citation type="journal article" date="2021" name="Microb. Physiol.">
        <title>Proteogenomic Insights into the Physiology of Marine, Sulfate-Reducing, Filamentous Desulfonema limicola and Desulfonema magnum.</title>
        <authorList>
            <person name="Schnaars V."/>
            <person name="Wohlbrand L."/>
            <person name="Scheve S."/>
            <person name="Hinrichs C."/>
            <person name="Reinhardt R."/>
            <person name="Rabus R."/>
        </authorList>
    </citation>
    <scope>NUCLEOTIDE SEQUENCE</scope>
    <source>
        <strain evidence="1">4be13</strain>
    </source>
</reference>
<organism evidence="1 2">
    <name type="scientific">Desulfonema magnum</name>
    <dbReference type="NCBI Taxonomy" id="45655"/>
    <lineage>
        <taxon>Bacteria</taxon>
        <taxon>Pseudomonadati</taxon>
        <taxon>Thermodesulfobacteriota</taxon>
        <taxon>Desulfobacteria</taxon>
        <taxon>Desulfobacterales</taxon>
        <taxon>Desulfococcaceae</taxon>
        <taxon>Desulfonema</taxon>
    </lineage>
</organism>
<sequence length="47" mass="5647">MVQGFYEIKQYRTKNMVANKPGFFRREKEPRSEKKTGFLHAPQLFVL</sequence>
<dbReference type="Proteomes" id="UP000663722">
    <property type="component" value="Chromosome"/>
</dbReference>
<dbReference type="AlphaFoldDB" id="A0A975BG66"/>
<dbReference type="EMBL" id="CP061800">
    <property type="protein sequence ID" value="QTA84826.1"/>
    <property type="molecule type" value="Genomic_DNA"/>
</dbReference>
<gene>
    <name evidence="1" type="ORF">dnm_008270</name>
</gene>